<evidence type="ECO:0000313" key="4">
    <source>
        <dbReference type="Proteomes" id="UP001148018"/>
    </source>
</evidence>
<proteinExistence type="predicted"/>
<keyword evidence="4" id="KW-1185">Reference proteome</keyword>
<dbReference type="InterPro" id="IPR015425">
    <property type="entry name" value="FH2_Formin"/>
</dbReference>
<feature type="coiled-coil region" evidence="1">
    <location>
        <begin position="374"/>
        <end position="442"/>
    </location>
</feature>
<evidence type="ECO:0000313" key="3">
    <source>
        <dbReference type="EMBL" id="KAJ3593867.1"/>
    </source>
</evidence>
<dbReference type="InterPro" id="IPR042201">
    <property type="entry name" value="FH2_Formin_sf"/>
</dbReference>
<evidence type="ECO:0000256" key="1">
    <source>
        <dbReference type="SAM" id="Coils"/>
    </source>
</evidence>
<dbReference type="OrthoDB" id="1104827at2759"/>
<gene>
    <name evidence="3" type="ORF">NHX12_006201</name>
</gene>
<accession>A0A9Q0DWI3</accession>
<comment type="caution">
    <text evidence="3">The sequence shown here is derived from an EMBL/GenBank/DDBJ whole genome shotgun (WGS) entry which is preliminary data.</text>
</comment>
<organism evidence="3 4">
    <name type="scientific">Muraenolepis orangiensis</name>
    <name type="common">Patagonian moray cod</name>
    <dbReference type="NCBI Taxonomy" id="630683"/>
    <lineage>
        <taxon>Eukaryota</taxon>
        <taxon>Metazoa</taxon>
        <taxon>Chordata</taxon>
        <taxon>Craniata</taxon>
        <taxon>Vertebrata</taxon>
        <taxon>Euteleostomi</taxon>
        <taxon>Actinopterygii</taxon>
        <taxon>Neopterygii</taxon>
        <taxon>Teleostei</taxon>
        <taxon>Neoteleostei</taxon>
        <taxon>Acanthomorphata</taxon>
        <taxon>Zeiogadaria</taxon>
        <taxon>Gadariae</taxon>
        <taxon>Gadiformes</taxon>
        <taxon>Muraenolepidoidei</taxon>
        <taxon>Muraenolepididae</taxon>
        <taxon>Muraenolepis</taxon>
    </lineage>
</organism>
<evidence type="ECO:0000259" key="2">
    <source>
        <dbReference type="PROSITE" id="PS51444"/>
    </source>
</evidence>
<dbReference type="Gene3D" id="1.20.58.2220">
    <property type="entry name" value="Formin, FH2 domain"/>
    <property type="match status" value="1"/>
</dbReference>
<dbReference type="Proteomes" id="UP001148018">
    <property type="component" value="Unassembled WGS sequence"/>
</dbReference>
<dbReference type="InterPro" id="IPR051412">
    <property type="entry name" value="Formin_Homology_Diaphanous_sf"/>
</dbReference>
<reference evidence="3" key="1">
    <citation type="submission" date="2022-07" db="EMBL/GenBank/DDBJ databases">
        <title>Chromosome-level genome of Muraenolepis orangiensis.</title>
        <authorList>
            <person name="Kim J."/>
        </authorList>
    </citation>
    <scope>NUCLEOTIDE SEQUENCE</scope>
    <source>
        <strain evidence="3">KU_S4_2022</strain>
        <tissue evidence="3">Muscle</tissue>
    </source>
</reference>
<protein>
    <recommendedName>
        <fullName evidence="2">FH2 domain-containing protein</fullName>
    </recommendedName>
</protein>
<dbReference type="PANTHER" id="PTHR45691:SF9">
    <property type="entry name" value="PROTEIN DIAPHANOUS HOMOLOG 3"/>
    <property type="match status" value="1"/>
</dbReference>
<dbReference type="PANTHER" id="PTHR45691">
    <property type="entry name" value="PROTEIN DIAPHANOUS"/>
    <property type="match status" value="1"/>
</dbReference>
<dbReference type="Pfam" id="PF02181">
    <property type="entry name" value="FH2"/>
    <property type="match status" value="2"/>
</dbReference>
<dbReference type="AlphaFoldDB" id="A0A9Q0DWI3"/>
<dbReference type="EMBL" id="JANIIK010000112">
    <property type="protein sequence ID" value="KAJ3593867.1"/>
    <property type="molecule type" value="Genomic_DNA"/>
</dbReference>
<dbReference type="SUPFAM" id="SSF101447">
    <property type="entry name" value="Formin homology 2 domain (FH2 domain)"/>
    <property type="match status" value="2"/>
</dbReference>
<dbReference type="GO" id="GO:0030041">
    <property type="term" value="P:actin filament polymerization"/>
    <property type="evidence" value="ECO:0007669"/>
    <property type="project" value="TreeGrafter"/>
</dbReference>
<feature type="domain" description="FH2" evidence="2">
    <location>
        <begin position="1"/>
        <end position="474"/>
    </location>
</feature>
<keyword evidence="1" id="KW-0175">Coiled coil</keyword>
<name>A0A9Q0DWI3_9TELE</name>
<dbReference type="SMART" id="SM00498">
    <property type="entry name" value="FH2"/>
    <property type="match status" value="1"/>
</dbReference>
<dbReference type="PROSITE" id="PS51444">
    <property type="entry name" value="FH2"/>
    <property type="match status" value="1"/>
</dbReference>
<dbReference type="GO" id="GO:0005884">
    <property type="term" value="C:actin filament"/>
    <property type="evidence" value="ECO:0007669"/>
    <property type="project" value="TreeGrafter"/>
</dbReference>
<sequence>MCITVSLNICPCYAGVSPLVCECNLLLLTAQRPEAAEEKKPLKKRIKELKVLDPKMAQNLSIFLGSFRIPYEEIRRMIVEVDEEQLTESMIQNLLKNLPEEEQLMALVTYQPEYSSLSEPEQFGVVTPSCSPPPPPDPILCSSWSSRPHPVVLLHHLRTPSCAPPGPPDPILCSSSTTSRPHPVVLHHLQTPSCAPPPPPPDPILCSSSTTSRPHPVVLLVLQTPSCAPPGPPDPILCSSWSSRPHPMSGVKRLRPRLAHLLFCLQFEEQVSILRPQMAAVGAACEEVRRSRSFGRLLELVLLLGNYMNTGSRNARSHGFHLGSLCKLKDTRSADQSTTLLHFLAQVCEEEEFGEVVKFVEELQHVDRASRVSAETLQKSLVQMERQLLHLEKDLETFSSDDPQDMFLTKIVILDLWGHMFSQNARQQYDKLQAMHRTMETQYQNLLCFFSMDPKNTSLEELFTDLSNFRSMFT</sequence>
<feature type="non-terminal residue" evidence="3">
    <location>
        <position position="474"/>
    </location>
</feature>